<accession>A0AAE1DQA1</accession>
<organism evidence="1 2">
    <name type="scientific">Elysia crispata</name>
    <name type="common">lettuce slug</name>
    <dbReference type="NCBI Taxonomy" id="231223"/>
    <lineage>
        <taxon>Eukaryota</taxon>
        <taxon>Metazoa</taxon>
        <taxon>Spiralia</taxon>
        <taxon>Lophotrochozoa</taxon>
        <taxon>Mollusca</taxon>
        <taxon>Gastropoda</taxon>
        <taxon>Heterobranchia</taxon>
        <taxon>Euthyneura</taxon>
        <taxon>Panpulmonata</taxon>
        <taxon>Sacoglossa</taxon>
        <taxon>Placobranchoidea</taxon>
        <taxon>Plakobranchidae</taxon>
        <taxon>Elysia</taxon>
    </lineage>
</organism>
<name>A0AAE1DQA1_9GAST</name>
<dbReference type="AlphaFoldDB" id="A0AAE1DQA1"/>
<dbReference type="Proteomes" id="UP001283361">
    <property type="component" value="Unassembled WGS sequence"/>
</dbReference>
<evidence type="ECO:0000313" key="2">
    <source>
        <dbReference type="Proteomes" id="UP001283361"/>
    </source>
</evidence>
<comment type="caution">
    <text evidence="1">The sequence shown here is derived from an EMBL/GenBank/DDBJ whole genome shotgun (WGS) entry which is preliminary data.</text>
</comment>
<gene>
    <name evidence="1" type="ORF">RRG08_013028</name>
</gene>
<keyword evidence="2" id="KW-1185">Reference proteome</keyword>
<evidence type="ECO:0000313" key="1">
    <source>
        <dbReference type="EMBL" id="KAK3778757.1"/>
    </source>
</evidence>
<sequence length="71" mass="7708">MAKTITVLGWANPNTGKMGKTVTGLVWVNLIILKVRETCFYAGMGHSGYGVGETDYRPSVDRSAYILAGRN</sequence>
<proteinExistence type="predicted"/>
<reference evidence="1" key="1">
    <citation type="journal article" date="2023" name="G3 (Bethesda)">
        <title>A reference genome for the long-term kleptoplast-retaining sea slug Elysia crispata morphotype clarki.</title>
        <authorList>
            <person name="Eastman K.E."/>
            <person name="Pendleton A.L."/>
            <person name="Shaikh M.A."/>
            <person name="Suttiyut T."/>
            <person name="Ogas R."/>
            <person name="Tomko P."/>
            <person name="Gavelis G."/>
            <person name="Widhalm J.R."/>
            <person name="Wisecaver J.H."/>
        </authorList>
    </citation>
    <scope>NUCLEOTIDE SEQUENCE</scope>
    <source>
        <strain evidence="1">ECLA1</strain>
    </source>
</reference>
<protein>
    <submittedName>
        <fullName evidence="1">Uncharacterized protein</fullName>
    </submittedName>
</protein>
<dbReference type="EMBL" id="JAWDGP010002895">
    <property type="protein sequence ID" value="KAK3778757.1"/>
    <property type="molecule type" value="Genomic_DNA"/>
</dbReference>